<gene>
    <name evidence="1" type="ORF">KA717_35365</name>
</gene>
<sequence>MNYDQSLPTLPAPCIVDTGIIVNKEDMLRLLDDLEQVHYIYTLDGDLQSEGEGWLLEVFADNCQATIVTNQSLYINISSFDYLRISREETQAIIDLVQENRQLRLLPISSPNQILSQGSSLEMTNLEAMVTQVLSAKWDVQLDDEDDLFCP</sequence>
<dbReference type="KEGG" id="wna:KA717_35365"/>
<dbReference type="EMBL" id="CP073041">
    <property type="protein sequence ID" value="UXE60721.1"/>
    <property type="molecule type" value="Genomic_DNA"/>
</dbReference>
<reference evidence="1" key="1">
    <citation type="submission" date="2021-04" db="EMBL/GenBank/DDBJ databases">
        <title>Genome sequence of Woronichinia naegeliana from Washington state freshwater lake bloom.</title>
        <authorList>
            <person name="Dreher T.W."/>
        </authorList>
    </citation>
    <scope>NUCLEOTIDE SEQUENCE</scope>
    <source>
        <strain evidence="1">WA131</strain>
    </source>
</reference>
<proteinExistence type="predicted"/>
<accession>A0A977KVI5</accession>
<organism evidence="1">
    <name type="scientific">Woronichinia naegeliana WA131</name>
    <dbReference type="NCBI Taxonomy" id="2824559"/>
    <lineage>
        <taxon>Bacteria</taxon>
        <taxon>Bacillati</taxon>
        <taxon>Cyanobacteriota</taxon>
        <taxon>Cyanophyceae</taxon>
        <taxon>Synechococcales</taxon>
        <taxon>Coelosphaeriaceae</taxon>
        <taxon>Woronichinia</taxon>
    </lineage>
</organism>
<protein>
    <submittedName>
        <fullName evidence="1">Uncharacterized protein</fullName>
    </submittedName>
</protein>
<dbReference type="AlphaFoldDB" id="A0A977KVI5"/>
<dbReference type="Proteomes" id="UP001065613">
    <property type="component" value="Chromosome"/>
</dbReference>
<name>A0A977KVI5_9CYAN</name>
<evidence type="ECO:0000313" key="1">
    <source>
        <dbReference type="EMBL" id="UXE60721.1"/>
    </source>
</evidence>